<gene>
    <name evidence="3" type="ORF">AVDCRST_MAG01-01-530</name>
</gene>
<dbReference type="Pfam" id="PF01832">
    <property type="entry name" value="Glucosaminidase"/>
    <property type="match status" value="1"/>
</dbReference>
<name>A0A6J4NM52_9ACTN</name>
<dbReference type="Gene3D" id="1.10.530.10">
    <property type="match status" value="1"/>
</dbReference>
<evidence type="ECO:0000313" key="3">
    <source>
        <dbReference type="EMBL" id="CAA9391471.1"/>
    </source>
</evidence>
<proteinExistence type="predicted"/>
<keyword evidence="1" id="KW-0732">Signal</keyword>
<accession>A0A6J4NM52</accession>
<feature type="domain" description="Mannosyl-glycoprotein endo-beta-N-acetylglucosamidase-like" evidence="2">
    <location>
        <begin position="67"/>
        <end position="195"/>
    </location>
</feature>
<evidence type="ECO:0000259" key="2">
    <source>
        <dbReference type="Pfam" id="PF01832"/>
    </source>
</evidence>
<dbReference type="AlphaFoldDB" id="A0A6J4NM52"/>
<organism evidence="3">
    <name type="scientific">uncultured Rubrobacteraceae bacterium</name>
    <dbReference type="NCBI Taxonomy" id="349277"/>
    <lineage>
        <taxon>Bacteria</taxon>
        <taxon>Bacillati</taxon>
        <taxon>Actinomycetota</taxon>
        <taxon>Rubrobacteria</taxon>
        <taxon>Rubrobacterales</taxon>
        <taxon>Rubrobacteraceae</taxon>
        <taxon>environmental samples</taxon>
    </lineage>
</organism>
<dbReference type="EMBL" id="CADCUW010000084">
    <property type="protein sequence ID" value="CAA9391471.1"/>
    <property type="molecule type" value="Genomic_DNA"/>
</dbReference>
<reference evidence="3" key="1">
    <citation type="submission" date="2020-02" db="EMBL/GenBank/DDBJ databases">
        <authorList>
            <person name="Meier V. D."/>
        </authorList>
    </citation>
    <scope>NUCLEOTIDE SEQUENCE</scope>
    <source>
        <strain evidence="3">AVDCRST_MAG01</strain>
    </source>
</reference>
<dbReference type="GO" id="GO:0004040">
    <property type="term" value="F:amidase activity"/>
    <property type="evidence" value="ECO:0007669"/>
    <property type="project" value="InterPro"/>
</dbReference>
<feature type="chain" id="PRO_5027043400" evidence="1">
    <location>
        <begin position="24"/>
        <end position="199"/>
    </location>
</feature>
<feature type="signal peptide" evidence="1">
    <location>
        <begin position="1"/>
        <end position="23"/>
    </location>
</feature>
<dbReference type="InterPro" id="IPR002901">
    <property type="entry name" value="MGlyc_endo_b_GlcNAc-like_dom"/>
</dbReference>
<sequence>MRYVGLVFLSAFLALGLASHVQAESLERAGGMREPGEILGGPRHSKAKVERYARSMDSTRYIMRTIPIYYKMAPRRNIAPDVLIAQAMVETGYGRYTGDSKPWNMAGIKKGGDVGDEPRDFEKPPTARAGVRMHINHMAAYTGKKPIGKPHDRFYDARAAQKDRGYWIRNIGQLGGGIWATDTSYDDKIRNILYGMSRA</sequence>
<evidence type="ECO:0000256" key="1">
    <source>
        <dbReference type="SAM" id="SignalP"/>
    </source>
</evidence>
<protein>
    <submittedName>
        <fullName evidence="3">GH73</fullName>
    </submittedName>
</protein>